<evidence type="ECO:0000313" key="5">
    <source>
        <dbReference type="EMBL" id="MBS4201376.1"/>
    </source>
</evidence>
<gene>
    <name evidence="5" type="ORF">KHA93_17215</name>
</gene>
<protein>
    <submittedName>
        <fullName evidence="5">NUDIX hydrolase</fullName>
    </submittedName>
</protein>
<reference evidence="5 6" key="1">
    <citation type="submission" date="2021-05" db="EMBL/GenBank/DDBJ databases">
        <title>Novel Bacillus species.</title>
        <authorList>
            <person name="Liu G."/>
        </authorList>
    </citation>
    <scope>NUCLEOTIDE SEQUENCE [LARGE SCALE GENOMIC DNA]</scope>
    <source>
        <strain evidence="5 6">FJAT-49732</strain>
    </source>
</reference>
<organism evidence="5 6">
    <name type="scientific">Lederbergia citrisecunda</name>
    <dbReference type="NCBI Taxonomy" id="2833583"/>
    <lineage>
        <taxon>Bacteria</taxon>
        <taxon>Bacillati</taxon>
        <taxon>Bacillota</taxon>
        <taxon>Bacilli</taxon>
        <taxon>Bacillales</taxon>
        <taxon>Bacillaceae</taxon>
        <taxon>Lederbergia</taxon>
    </lineage>
</organism>
<comment type="similarity">
    <text evidence="1 3">Belongs to the Nudix hydrolase family.</text>
</comment>
<sequence length="161" mass="18118">MMKKEHYHRAFGVYGICYSSHELLVINKGGGPYKNRFDLPGGSLETGESLVECVEREVLEETGFSIKVDEHIGVADFILPWDWKGFTHVHHIAVFYTVSIVGGTLVQPDPFPGQDSLGALWVPKEMLDLENASPLVLKAVNWLDTNELGMGVERYEKWKVL</sequence>
<dbReference type="AlphaFoldDB" id="A0A942TR54"/>
<keyword evidence="2 3" id="KW-0378">Hydrolase</keyword>
<dbReference type="InterPro" id="IPR020476">
    <property type="entry name" value="Nudix_hydrolase"/>
</dbReference>
<evidence type="ECO:0000313" key="6">
    <source>
        <dbReference type="Proteomes" id="UP000682713"/>
    </source>
</evidence>
<dbReference type="GO" id="GO:0016787">
    <property type="term" value="F:hydrolase activity"/>
    <property type="evidence" value="ECO:0007669"/>
    <property type="project" value="UniProtKB-KW"/>
</dbReference>
<dbReference type="PRINTS" id="PR00502">
    <property type="entry name" value="NUDIXFAMILY"/>
</dbReference>
<dbReference type="Gene3D" id="3.90.79.10">
    <property type="entry name" value="Nucleoside Triphosphate Pyrophosphohydrolase"/>
    <property type="match status" value="1"/>
</dbReference>
<dbReference type="RefSeq" id="WP_213111856.1">
    <property type="nucleotide sequence ID" value="NZ_JAGYPJ010000001.1"/>
</dbReference>
<dbReference type="SUPFAM" id="SSF55811">
    <property type="entry name" value="Nudix"/>
    <property type="match status" value="1"/>
</dbReference>
<dbReference type="CDD" id="cd04686">
    <property type="entry name" value="NUDIX_Hydrolase"/>
    <property type="match status" value="1"/>
</dbReference>
<evidence type="ECO:0000256" key="3">
    <source>
        <dbReference type="RuleBase" id="RU003476"/>
    </source>
</evidence>
<dbReference type="EMBL" id="JAGYPJ010000001">
    <property type="protein sequence ID" value="MBS4201376.1"/>
    <property type="molecule type" value="Genomic_DNA"/>
</dbReference>
<dbReference type="PROSITE" id="PS00893">
    <property type="entry name" value="NUDIX_BOX"/>
    <property type="match status" value="1"/>
</dbReference>
<dbReference type="PANTHER" id="PTHR43736:SF1">
    <property type="entry name" value="DIHYDRONEOPTERIN TRIPHOSPHATE DIPHOSPHATASE"/>
    <property type="match status" value="1"/>
</dbReference>
<name>A0A942TR54_9BACI</name>
<keyword evidence="6" id="KW-1185">Reference proteome</keyword>
<evidence type="ECO:0000256" key="2">
    <source>
        <dbReference type="ARBA" id="ARBA00022801"/>
    </source>
</evidence>
<accession>A0A942TR54</accession>
<dbReference type="InterPro" id="IPR000086">
    <property type="entry name" value="NUDIX_hydrolase_dom"/>
</dbReference>
<dbReference type="PANTHER" id="PTHR43736">
    <property type="entry name" value="ADP-RIBOSE PYROPHOSPHATASE"/>
    <property type="match status" value="1"/>
</dbReference>
<dbReference type="Proteomes" id="UP000682713">
    <property type="component" value="Unassembled WGS sequence"/>
</dbReference>
<feature type="domain" description="Nudix hydrolase" evidence="4">
    <location>
        <begin position="6"/>
        <end position="144"/>
    </location>
</feature>
<dbReference type="InterPro" id="IPR020084">
    <property type="entry name" value="NUDIX_hydrolase_CS"/>
</dbReference>
<dbReference type="PROSITE" id="PS51462">
    <property type="entry name" value="NUDIX"/>
    <property type="match status" value="1"/>
</dbReference>
<proteinExistence type="inferred from homology"/>
<comment type="caution">
    <text evidence="5">The sequence shown here is derived from an EMBL/GenBank/DDBJ whole genome shotgun (WGS) entry which is preliminary data.</text>
</comment>
<evidence type="ECO:0000256" key="1">
    <source>
        <dbReference type="ARBA" id="ARBA00005582"/>
    </source>
</evidence>
<evidence type="ECO:0000259" key="4">
    <source>
        <dbReference type="PROSITE" id="PS51462"/>
    </source>
</evidence>
<dbReference type="InterPro" id="IPR015797">
    <property type="entry name" value="NUDIX_hydrolase-like_dom_sf"/>
</dbReference>
<dbReference type="Pfam" id="PF00293">
    <property type="entry name" value="NUDIX"/>
    <property type="match status" value="1"/>
</dbReference>